<evidence type="ECO:0000313" key="2">
    <source>
        <dbReference type="Proteomes" id="UP000193664"/>
    </source>
</evidence>
<dbReference type="Proteomes" id="UP000193664">
    <property type="component" value="Unassembled WGS sequence"/>
</dbReference>
<comment type="caution">
    <text evidence="1">The sequence shown here is derived from an EMBL/GenBank/DDBJ whole genome shotgun (WGS) entry which is preliminary data.</text>
</comment>
<dbReference type="AlphaFoldDB" id="A0A1X2Z8G4"/>
<name>A0A1X2Z8G4_BIFAD</name>
<dbReference type="RefSeq" id="WP_085408759.1">
    <property type="nucleotide sequence ID" value="NZ_LNKF01000017.1"/>
</dbReference>
<evidence type="ECO:0000313" key="1">
    <source>
        <dbReference type="EMBL" id="OSG90646.1"/>
    </source>
</evidence>
<dbReference type="EMBL" id="LNKF01000017">
    <property type="protein sequence ID" value="OSG90646.1"/>
    <property type="molecule type" value="Genomic_DNA"/>
</dbReference>
<gene>
    <name evidence="1" type="ORF">AD0028_1961</name>
</gene>
<proteinExistence type="predicted"/>
<protein>
    <submittedName>
        <fullName evidence="1">Uncharacterized protein</fullName>
    </submittedName>
</protein>
<organism evidence="1 2">
    <name type="scientific">Bifidobacterium adolescentis</name>
    <dbReference type="NCBI Taxonomy" id="1680"/>
    <lineage>
        <taxon>Bacteria</taxon>
        <taxon>Bacillati</taxon>
        <taxon>Actinomycetota</taxon>
        <taxon>Actinomycetes</taxon>
        <taxon>Bifidobacteriales</taxon>
        <taxon>Bifidobacteriaceae</taxon>
        <taxon>Bifidobacterium</taxon>
    </lineage>
</organism>
<reference evidence="1 2" key="1">
    <citation type="journal article" date="2016" name="Sci. Rep.">
        <title>Evaluation of genetic diversity among strains of the human gut commensal Bifidobacterium adolescentis.</title>
        <authorList>
            <person name="Duranti S."/>
            <person name="Milani C."/>
            <person name="Lugli G.A."/>
            <person name="Mancabelli L."/>
            <person name="Turroni F."/>
            <person name="Ferrario C."/>
            <person name="Mangifesta M."/>
            <person name="Viappiani A."/>
            <person name="Sanchez B."/>
            <person name="Margolles A."/>
            <person name="van Sinderen D."/>
            <person name="Ventura M."/>
        </authorList>
    </citation>
    <scope>NUCLEOTIDE SEQUENCE [LARGE SCALE GENOMIC DNA]</scope>
    <source>
        <strain evidence="1 2">AD2-8</strain>
    </source>
</reference>
<accession>A0A1X2Z8G4</accession>
<sequence>MSECPYCSRKPGGKDMLDHDCMHFYMDLYSPPMTLVMREMAVPHALPMVFGDLSYEAPVGGEGRGTHCLALGMDDDYVYFGVVPTELDELPGKTVRVCREHAAELGSILVSECRSKELCQGFERHILRILERVRDDPDADLEDCAREIYHGVTDAD</sequence>